<evidence type="ECO:0000256" key="6">
    <source>
        <dbReference type="ARBA" id="ARBA00022792"/>
    </source>
</evidence>
<keyword evidence="5" id="KW-0812">Transmembrane</keyword>
<keyword evidence="8" id="KW-1133">Transmembrane helix</keyword>
<comment type="similarity">
    <text evidence="2">Belongs to the peptidase S26 family. IMP2 subfamily.</text>
</comment>
<protein>
    <recommendedName>
        <fullName evidence="3">Mitochondrial inner membrane protease subunit 2</fullName>
    </recommendedName>
</protein>
<keyword evidence="7" id="KW-0378">Hydrolase</keyword>
<dbReference type="PANTHER" id="PTHR46041">
    <property type="entry name" value="MITOCHONDRIAL INNER MEMBRANE PROTEASE SUBUNIT 2"/>
    <property type="match status" value="1"/>
</dbReference>
<evidence type="ECO:0000256" key="10">
    <source>
        <dbReference type="ARBA" id="ARBA00023136"/>
    </source>
</evidence>
<comment type="subcellular location">
    <subcellularLocation>
        <location evidence="1">Mitochondrion inner membrane</location>
        <topology evidence="1">Single-pass membrane protein</topology>
    </subcellularLocation>
</comment>
<keyword evidence="10" id="KW-0472">Membrane</keyword>
<evidence type="ECO:0000256" key="5">
    <source>
        <dbReference type="ARBA" id="ARBA00022692"/>
    </source>
</evidence>
<proteinExistence type="inferred from homology"/>
<keyword evidence="4" id="KW-0645">Protease</keyword>
<evidence type="ECO:0000256" key="8">
    <source>
        <dbReference type="ARBA" id="ARBA00022989"/>
    </source>
</evidence>
<dbReference type="InterPro" id="IPR019533">
    <property type="entry name" value="Peptidase_S26"/>
</dbReference>
<name>A0ABQ7KCA5_9FUNG</name>
<reference evidence="11 12" key="1">
    <citation type="journal article" date="2020" name="Fungal Divers.">
        <title>Resolving the Mortierellaceae phylogeny through synthesis of multi-gene phylogenetics and phylogenomics.</title>
        <authorList>
            <person name="Vandepol N."/>
            <person name="Liber J."/>
            <person name="Desiro A."/>
            <person name="Na H."/>
            <person name="Kennedy M."/>
            <person name="Barry K."/>
            <person name="Grigoriev I.V."/>
            <person name="Miller A.N."/>
            <person name="O'Donnell K."/>
            <person name="Stajich J.E."/>
            <person name="Bonito G."/>
        </authorList>
    </citation>
    <scope>NUCLEOTIDE SEQUENCE [LARGE SCALE GENOMIC DNA]</scope>
    <source>
        <strain evidence="11 12">AD045</strain>
    </source>
</reference>
<dbReference type="Proteomes" id="UP001194696">
    <property type="component" value="Unassembled WGS sequence"/>
</dbReference>
<dbReference type="InterPro" id="IPR000223">
    <property type="entry name" value="Pept_S26A_signal_pept_1"/>
</dbReference>
<evidence type="ECO:0000256" key="2">
    <source>
        <dbReference type="ARBA" id="ARBA00007066"/>
    </source>
</evidence>
<evidence type="ECO:0000313" key="11">
    <source>
        <dbReference type="EMBL" id="KAG0295412.1"/>
    </source>
</evidence>
<dbReference type="PANTHER" id="PTHR46041:SF2">
    <property type="entry name" value="MITOCHONDRIAL INNER MEMBRANE PROTEASE SUBUNIT 2"/>
    <property type="match status" value="1"/>
</dbReference>
<organism evidence="11 12">
    <name type="scientific">Linnemannia gamsii</name>
    <dbReference type="NCBI Taxonomy" id="64522"/>
    <lineage>
        <taxon>Eukaryota</taxon>
        <taxon>Fungi</taxon>
        <taxon>Fungi incertae sedis</taxon>
        <taxon>Mucoromycota</taxon>
        <taxon>Mortierellomycotina</taxon>
        <taxon>Mortierellomycetes</taxon>
        <taxon>Mortierellales</taxon>
        <taxon>Mortierellaceae</taxon>
        <taxon>Linnemannia</taxon>
    </lineage>
</organism>
<keyword evidence="6" id="KW-0999">Mitochondrion inner membrane</keyword>
<evidence type="ECO:0000256" key="3">
    <source>
        <dbReference type="ARBA" id="ARBA00013650"/>
    </source>
</evidence>
<dbReference type="Gene3D" id="2.10.109.10">
    <property type="entry name" value="Umud Fragment, subunit A"/>
    <property type="match status" value="1"/>
</dbReference>
<dbReference type="InterPro" id="IPR037730">
    <property type="entry name" value="IMP2"/>
</dbReference>
<comment type="caution">
    <text evidence="11">The sequence shown here is derived from an EMBL/GenBank/DDBJ whole genome shotgun (WGS) entry which is preliminary data.</text>
</comment>
<evidence type="ECO:0000313" key="12">
    <source>
        <dbReference type="Proteomes" id="UP001194696"/>
    </source>
</evidence>
<dbReference type="SUPFAM" id="SSF51306">
    <property type="entry name" value="LexA/Signal peptidase"/>
    <property type="match status" value="1"/>
</dbReference>
<dbReference type="PRINTS" id="PR00727">
    <property type="entry name" value="LEADERPTASE"/>
</dbReference>
<accession>A0ABQ7KCA5</accession>
<dbReference type="InterPro" id="IPR036286">
    <property type="entry name" value="LexA/Signal_pep-like_sf"/>
</dbReference>
<sequence>MSTVIFSSIVDKLSRLANSLPYSYLEYHVLQLDDNSHPDQPKKVVIKRIVALEGDVVQTRSPYPETHVRVPRGHCWVEGDELFHSKDSNHYGPVPLGLVRSKVEYVLYPLNRFGKIPDKSRGNRVRYAPGHKVYNRLDHD</sequence>
<dbReference type="EMBL" id="JAAAIM010000085">
    <property type="protein sequence ID" value="KAG0295412.1"/>
    <property type="molecule type" value="Genomic_DNA"/>
</dbReference>
<evidence type="ECO:0000256" key="4">
    <source>
        <dbReference type="ARBA" id="ARBA00022670"/>
    </source>
</evidence>
<keyword evidence="9" id="KW-0496">Mitochondrion</keyword>
<gene>
    <name evidence="11" type="ORF">BGZ96_011785</name>
</gene>
<evidence type="ECO:0000256" key="1">
    <source>
        <dbReference type="ARBA" id="ARBA00004434"/>
    </source>
</evidence>
<dbReference type="CDD" id="cd06530">
    <property type="entry name" value="S26_SPase_I"/>
    <property type="match status" value="1"/>
</dbReference>
<evidence type="ECO:0000256" key="9">
    <source>
        <dbReference type="ARBA" id="ARBA00023128"/>
    </source>
</evidence>
<keyword evidence="12" id="KW-1185">Reference proteome</keyword>
<evidence type="ECO:0000256" key="7">
    <source>
        <dbReference type="ARBA" id="ARBA00022801"/>
    </source>
</evidence>